<evidence type="ECO:0000256" key="10">
    <source>
        <dbReference type="SAM" id="MobiDB-lite"/>
    </source>
</evidence>
<keyword evidence="14" id="KW-1185">Reference proteome</keyword>
<dbReference type="NCBIfam" id="NF009118">
    <property type="entry name" value="PRK12469.1"/>
    <property type="match status" value="1"/>
</dbReference>
<dbReference type="PROSITE" id="PS00717">
    <property type="entry name" value="SIGMA54_1"/>
    <property type="match status" value="1"/>
</dbReference>
<proteinExistence type="inferred from homology"/>
<evidence type="ECO:0000259" key="12">
    <source>
        <dbReference type="Pfam" id="PF04963"/>
    </source>
</evidence>
<dbReference type="GO" id="GO:0003677">
    <property type="term" value="F:DNA binding"/>
    <property type="evidence" value="ECO:0007669"/>
    <property type="project" value="UniProtKB-KW"/>
</dbReference>
<dbReference type="PIRSF" id="PIRSF000774">
    <property type="entry name" value="RpoN"/>
    <property type="match status" value="1"/>
</dbReference>
<name>A0A1G9SR51_9PROT</name>
<keyword evidence="5 9" id="KW-0805">Transcription regulation</keyword>
<dbReference type="GO" id="GO:0001216">
    <property type="term" value="F:DNA-binding transcription activator activity"/>
    <property type="evidence" value="ECO:0007669"/>
    <property type="project" value="InterPro"/>
</dbReference>
<dbReference type="GO" id="GO:0006352">
    <property type="term" value="P:DNA-templated transcription initiation"/>
    <property type="evidence" value="ECO:0007669"/>
    <property type="project" value="InterPro"/>
</dbReference>
<feature type="domain" description="RNA polymerase sigma factor 54 DNA-binding" evidence="11">
    <location>
        <begin position="340"/>
        <end position="499"/>
    </location>
</feature>
<dbReference type="RefSeq" id="WP_091769964.1">
    <property type="nucleotide sequence ID" value="NZ_FNHG01000010.1"/>
</dbReference>
<dbReference type="EMBL" id="FNHG01000010">
    <property type="protein sequence ID" value="SDM37834.1"/>
    <property type="molecule type" value="Genomic_DNA"/>
</dbReference>
<dbReference type="InterPro" id="IPR007634">
    <property type="entry name" value="RNA_pol_sigma_54_DNA-bd"/>
</dbReference>
<dbReference type="PROSITE" id="PS50044">
    <property type="entry name" value="SIGMA54_3"/>
    <property type="match status" value="1"/>
</dbReference>
<dbReference type="PROSITE" id="PS00718">
    <property type="entry name" value="SIGMA54_2"/>
    <property type="match status" value="1"/>
</dbReference>
<keyword evidence="2 9" id="KW-0240">DNA-directed RNA polymerase</keyword>
<feature type="compositionally biased region" description="Low complexity" evidence="10">
    <location>
        <begin position="115"/>
        <end position="125"/>
    </location>
</feature>
<evidence type="ECO:0000259" key="11">
    <source>
        <dbReference type="Pfam" id="PF04552"/>
    </source>
</evidence>
<dbReference type="NCBIfam" id="NF004596">
    <property type="entry name" value="PRK05932.1-3"/>
    <property type="match status" value="1"/>
</dbReference>
<evidence type="ECO:0000256" key="3">
    <source>
        <dbReference type="ARBA" id="ARBA00022679"/>
    </source>
</evidence>
<dbReference type="PRINTS" id="PR00045">
    <property type="entry name" value="SIGMA54FCT"/>
</dbReference>
<keyword evidence="7 9" id="KW-0238">DNA-binding</keyword>
<feature type="compositionally biased region" description="Basic and acidic residues" evidence="10">
    <location>
        <begin position="91"/>
        <end position="100"/>
    </location>
</feature>
<dbReference type="Proteomes" id="UP000199759">
    <property type="component" value="Unassembled WGS sequence"/>
</dbReference>
<dbReference type="PANTHER" id="PTHR32248:SF4">
    <property type="entry name" value="RNA POLYMERASE SIGMA-54 FACTOR"/>
    <property type="match status" value="1"/>
</dbReference>
<evidence type="ECO:0000256" key="2">
    <source>
        <dbReference type="ARBA" id="ARBA00022478"/>
    </source>
</evidence>
<evidence type="ECO:0000313" key="13">
    <source>
        <dbReference type="EMBL" id="SDM37834.1"/>
    </source>
</evidence>
<feature type="domain" description="RNA polymerase sigma factor 54 core-binding" evidence="12">
    <location>
        <begin position="142"/>
        <end position="325"/>
    </location>
</feature>
<gene>
    <name evidence="13" type="ORF">SAMN04488568_11043</name>
</gene>
<evidence type="ECO:0000256" key="8">
    <source>
        <dbReference type="ARBA" id="ARBA00023163"/>
    </source>
</evidence>
<dbReference type="Pfam" id="PF00309">
    <property type="entry name" value="Sigma54_AID"/>
    <property type="match status" value="1"/>
</dbReference>
<feature type="region of interest" description="Disordered" evidence="10">
    <location>
        <begin position="47"/>
        <end position="128"/>
    </location>
</feature>
<dbReference type="GO" id="GO:0000428">
    <property type="term" value="C:DNA-directed RNA polymerase complex"/>
    <property type="evidence" value="ECO:0007669"/>
    <property type="project" value="UniProtKB-KW"/>
</dbReference>
<dbReference type="GO" id="GO:0016779">
    <property type="term" value="F:nucleotidyltransferase activity"/>
    <property type="evidence" value="ECO:0007669"/>
    <property type="project" value="UniProtKB-KW"/>
</dbReference>
<reference evidence="13 14" key="1">
    <citation type="submission" date="2016-10" db="EMBL/GenBank/DDBJ databases">
        <authorList>
            <person name="de Groot N.N."/>
        </authorList>
    </citation>
    <scope>NUCLEOTIDE SEQUENCE [LARGE SCALE GENOMIC DNA]</scope>
    <source>
        <strain evidence="13 14">DSM 16077</strain>
    </source>
</reference>
<accession>A0A1G9SR51</accession>
<comment type="similarity">
    <text evidence="1 9">Belongs to the sigma-54 factor family.</text>
</comment>
<dbReference type="Pfam" id="PF04963">
    <property type="entry name" value="Sigma54_CBD"/>
    <property type="match status" value="1"/>
</dbReference>
<evidence type="ECO:0000256" key="1">
    <source>
        <dbReference type="ARBA" id="ARBA00008798"/>
    </source>
</evidence>
<evidence type="ECO:0000256" key="9">
    <source>
        <dbReference type="PIRNR" id="PIRNR000774"/>
    </source>
</evidence>
<comment type="function">
    <text evidence="9">Sigma factors are initiation factors that promote the attachment of RNA polymerase to specific initiation sites and are then released.</text>
</comment>
<keyword evidence="6 9" id="KW-0731">Sigma factor</keyword>
<keyword evidence="8 9" id="KW-0804">Transcription</keyword>
<dbReference type="Pfam" id="PF04552">
    <property type="entry name" value="Sigma54_DBD"/>
    <property type="match status" value="1"/>
</dbReference>
<dbReference type="OrthoDB" id="9814402at2"/>
<feature type="compositionally biased region" description="Basic and acidic residues" evidence="10">
    <location>
        <begin position="50"/>
        <end position="74"/>
    </location>
</feature>
<dbReference type="InterPro" id="IPR007046">
    <property type="entry name" value="RNA_pol_sigma_54_core-bd"/>
</dbReference>
<dbReference type="PANTHER" id="PTHR32248">
    <property type="entry name" value="RNA POLYMERASE SIGMA-54 FACTOR"/>
    <property type="match status" value="1"/>
</dbReference>
<keyword evidence="3 9" id="KW-0808">Transferase</keyword>
<dbReference type="Gene3D" id="1.10.10.60">
    <property type="entry name" value="Homeodomain-like"/>
    <property type="match status" value="1"/>
</dbReference>
<dbReference type="NCBIfam" id="TIGR02395">
    <property type="entry name" value="rpoN_sigma"/>
    <property type="match status" value="1"/>
</dbReference>
<dbReference type="AlphaFoldDB" id="A0A1G9SR51"/>
<sequence length="505" mass="55687">MAGLMQKLEMRQGQSLVMTPQLQQAIKLLQLSNIELAEFVESELEQNPLLERDDRSESTESTRQESDNETRELEFSAANGDAADAIDADSDMLHGEDSKSDLSGVETSQAGDSVGMGASTWSSTGSAGGSFNGEEYDAIANSSRDISLAEHLHEQLSTATSDPIDRLIGAHLIDLADEDGYLRADLDEIADRLGLERARIEAVLTTTQTFEPAGVMARDLAECLALQLQEKNRLDPAMAILLDNLERLAKHDYATLKSLCGVDGEDLDDMISEIKALTPKPGLAYGTESTRAVEPDVYIRQAPDGGWHVELNSETLPRVLINNRYYNEINAAARNESERSFITECSQNASWLVKSLDQRARTILKVSSEIVRQQDLFLVNGVAYLRPLNLKTVADAIGMHESTVSRVTSNKYVSTPRGMFELKYFFTSSIPSAGGGESHSAEAVRHKIKLLIQQETADDVLSDDKLVELLHDEGIEIARRTVAKYREALNIPSSVQRRRMLKRAS</sequence>
<evidence type="ECO:0000256" key="7">
    <source>
        <dbReference type="ARBA" id="ARBA00023125"/>
    </source>
</evidence>
<evidence type="ECO:0000313" key="14">
    <source>
        <dbReference type="Proteomes" id="UP000199759"/>
    </source>
</evidence>
<organism evidence="13 14">
    <name type="scientific">Maricaulis salignorans</name>
    <dbReference type="NCBI Taxonomy" id="144026"/>
    <lineage>
        <taxon>Bacteria</taxon>
        <taxon>Pseudomonadati</taxon>
        <taxon>Pseudomonadota</taxon>
        <taxon>Alphaproteobacteria</taxon>
        <taxon>Maricaulales</taxon>
        <taxon>Maricaulaceae</taxon>
        <taxon>Maricaulis</taxon>
    </lineage>
</organism>
<dbReference type="STRING" id="144026.SAMN04488568_11043"/>
<dbReference type="InterPro" id="IPR038709">
    <property type="entry name" value="RpoN_core-bd_sf"/>
</dbReference>
<dbReference type="GO" id="GO:0016987">
    <property type="term" value="F:sigma factor activity"/>
    <property type="evidence" value="ECO:0007669"/>
    <property type="project" value="UniProtKB-KW"/>
</dbReference>
<keyword evidence="4 9" id="KW-0548">Nucleotidyltransferase</keyword>
<dbReference type="Gene3D" id="1.10.10.1330">
    <property type="entry name" value="RNA polymerase sigma-54 factor, core-binding domain"/>
    <property type="match status" value="1"/>
</dbReference>
<protein>
    <recommendedName>
        <fullName evidence="9">RNA polymerase sigma-54 factor</fullName>
    </recommendedName>
</protein>
<dbReference type="InterPro" id="IPR000394">
    <property type="entry name" value="RNA_pol_sigma_54"/>
</dbReference>
<evidence type="ECO:0000256" key="4">
    <source>
        <dbReference type="ARBA" id="ARBA00022695"/>
    </source>
</evidence>
<evidence type="ECO:0000256" key="5">
    <source>
        <dbReference type="ARBA" id="ARBA00023015"/>
    </source>
</evidence>
<evidence type="ECO:0000256" key="6">
    <source>
        <dbReference type="ARBA" id="ARBA00023082"/>
    </source>
</evidence>